<dbReference type="SUPFAM" id="SSF51445">
    <property type="entry name" value="(Trans)glycosidases"/>
    <property type="match status" value="1"/>
</dbReference>
<evidence type="ECO:0000313" key="12">
    <source>
        <dbReference type="Proteomes" id="UP001447188"/>
    </source>
</evidence>
<dbReference type="CDD" id="cd06548">
    <property type="entry name" value="GH18_chitinase"/>
    <property type="match status" value="1"/>
</dbReference>
<dbReference type="SMART" id="SM00636">
    <property type="entry name" value="Glyco_18"/>
    <property type="match status" value="1"/>
</dbReference>
<comment type="similarity">
    <text evidence="2">Belongs to the glycosyl hydrolase 18 family. Chitinase class V subfamily.</text>
</comment>
<comment type="caution">
    <text evidence="11">The sequence shown here is derived from an EMBL/GenBank/DDBJ whole genome shotgun (WGS) entry which is preliminary data.</text>
</comment>
<dbReference type="InterPro" id="IPR011583">
    <property type="entry name" value="Chitinase_II/V-like_cat"/>
</dbReference>
<evidence type="ECO:0000256" key="5">
    <source>
        <dbReference type="ARBA" id="ARBA00023024"/>
    </source>
</evidence>
<evidence type="ECO:0000256" key="6">
    <source>
        <dbReference type="ARBA" id="ARBA00023277"/>
    </source>
</evidence>
<evidence type="ECO:0000256" key="4">
    <source>
        <dbReference type="ARBA" id="ARBA00022801"/>
    </source>
</evidence>
<proteinExistence type="inferred from homology"/>
<evidence type="ECO:0000256" key="9">
    <source>
        <dbReference type="RuleBase" id="RU000489"/>
    </source>
</evidence>
<protein>
    <recommendedName>
        <fullName evidence="3">chitinase</fullName>
        <ecNumber evidence="3">3.2.1.14</ecNumber>
    </recommendedName>
</protein>
<dbReference type="EC" id="3.2.1.14" evidence="3"/>
<evidence type="ECO:0000259" key="10">
    <source>
        <dbReference type="PROSITE" id="PS51910"/>
    </source>
</evidence>
<organism evidence="11 12">
    <name type="scientific">Discina gigas</name>
    <dbReference type="NCBI Taxonomy" id="1032678"/>
    <lineage>
        <taxon>Eukaryota</taxon>
        <taxon>Fungi</taxon>
        <taxon>Dikarya</taxon>
        <taxon>Ascomycota</taxon>
        <taxon>Pezizomycotina</taxon>
        <taxon>Pezizomycetes</taxon>
        <taxon>Pezizales</taxon>
        <taxon>Discinaceae</taxon>
        <taxon>Discina</taxon>
    </lineage>
</organism>
<dbReference type="Gene3D" id="3.20.20.80">
    <property type="entry name" value="Glycosidases"/>
    <property type="match status" value="1"/>
</dbReference>
<comment type="catalytic activity">
    <reaction evidence="1">
        <text>Random endo-hydrolysis of N-acetyl-beta-D-glucosaminide (1-&gt;4)-beta-linkages in chitin and chitodextrins.</text>
        <dbReference type="EC" id="3.2.1.14"/>
    </reaction>
</comment>
<accession>A0ABR3GQ33</accession>
<dbReference type="SUPFAM" id="SSF54556">
    <property type="entry name" value="Chitinase insertion domain"/>
    <property type="match status" value="1"/>
</dbReference>
<evidence type="ECO:0000256" key="7">
    <source>
        <dbReference type="ARBA" id="ARBA00023295"/>
    </source>
</evidence>
<evidence type="ECO:0000256" key="2">
    <source>
        <dbReference type="ARBA" id="ARBA00008682"/>
    </source>
</evidence>
<dbReference type="InterPro" id="IPR000677">
    <property type="entry name" value="Chitinase-like"/>
</dbReference>
<dbReference type="EMBL" id="JBBBZM010000027">
    <property type="protein sequence ID" value="KAL0638038.1"/>
    <property type="molecule type" value="Genomic_DNA"/>
</dbReference>
<evidence type="ECO:0000313" key="11">
    <source>
        <dbReference type="EMBL" id="KAL0638038.1"/>
    </source>
</evidence>
<keyword evidence="8" id="KW-0624">Polysaccharide degradation</keyword>
<dbReference type="InterPro" id="IPR017853">
    <property type="entry name" value="GH"/>
</dbReference>
<feature type="domain" description="GH18" evidence="10">
    <location>
        <begin position="29"/>
        <end position="372"/>
    </location>
</feature>
<keyword evidence="4 9" id="KW-0378">Hydrolase</keyword>
<keyword evidence="12" id="KW-1185">Reference proteome</keyword>
<dbReference type="InterPro" id="IPR029070">
    <property type="entry name" value="Chitinase_insertion_sf"/>
</dbReference>
<gene>
    <name evidence="11" type="ORF">Q9L58_002974</name>
</gene>
<dbReference type="PANTHER" id="PTHR11177:SF228">
    <property type="entry name" value="CHITINASE"/>
    <property type="match status" value="1"/>
</dbReference>
<dbReference type="Proteomes" id="UP001447188">
    <property type="component" value="Unassembled WGS sequence"/>
</dbReference>
<dbReference type="PROSITE" id="PS01095">
    <property type="entry name" value="GH18_1"/>
    <property type="match status" value="1"/>
</dbReference>
<keyword evidence="5" id="KW-0146">Chitin degradation</keyword>
<dbReference type="InterPro" id="IPR001579">
    <property type="entry name" value="Glyco_hydro_18_chit_AS"/>
</dbReference>
<evidence type="ECO:0000256" key="8">
    <source>
        <dbReference type="ARBA" id="ARBA00023326"/>
    </source>
</evidence>
<evidence type="ECO:0000256" key="3">
    <source>
        <dbReference type="ARBA" id="ARBA00012729"/>
    </source>
</evidence>
<dbReference type="InterPro" id="IPR001223">
    <property type="entry name" value="Glyco_hydro18_cat"/>
</dbReference>
<reference evidence="11 12" key="1">
    <citation type="submission" date="2024-02" db="EMBL/GenBank/DDBJ databases">
        <title>Discinaceae phylogenomics.</title>
        <authorList>
            <person name="Dirks A.C."/>
            <person name="James T.Y."/>
        </authorList>
    </citation>
    <scope>NUCLEOTIDE SEQUENCE [LARGE SCALE GENOMIC DNA]</scope>
    <source>
        <strain evidence="11 12">ACD0624</strain>
    </source>
</reference>
<dbReference type="PRINTS" id="PR00551">
    <property type="entry name" value="2SGLOBULIN"/>
</dbReference>
<dbReference type="Pfam" id="PF00704">
    <property type="entry name" value="Glyco_hydro_18"/>
    <property type="match status" value="1"/>
</dbReference>
<dbReference type="InterPro" id="IPR050314">
    <property type="entry name" value="Glycosyl_Hydrlase_18"/>
</dbReference>
<sequence>MRMSRCGYSERDPAGNVGEVFFSNDVGASANGVYYPNWRIYKDEPPSSLTLGLISHVFYSFAWVKQCGTIYLSDEWADSKIDVDGVKGCLRSFQKLKERHGHLKVILSVGGGGKGSDNFASVAANPATRERFASSAKELVLEYGLDGIDIDWEHPSDHRQGQDYIRLLAAIRQSLPSPQYILTSALPAGEWALKNIDLGTAQHYLDFINMMTYDFSGPWVPSSGHQAQLYAPRHPHCDAAKLSGHSAISYVLSKSVPASKILMGIPAYGRSFLGCHNIGQRYSGAAGEEGTFEYKDLPRPGAAEYVDSNLGAAYCVGGDGGFVTYDNPETVKMKATYAKENGLGGVFFWTGTADVKGPRSLVESSFSCLHSG</sequence>
<dbReference type="Gene3D" id="3.10.50.10">
    <property type="match status" value="1"/>
</dbReference>
<dbReference type="PANTHER" id="PTHR11177">
    <property type="entry name" value="CHITINASE"/>
    <property type="match status" value="1"/>
</dbReference>
<keyword evidence="6" id="KW-0119">Carbohydrate metabolism</keyword>
<dbReference type="PROSITE" id="PS51910">
    <property type="entry name" value="GH18_2"/>
    <property type="match status" value="1"/>
</dbReference>
<name>A0ABR3GQ33_9PEZI</name>
<keyword evidence="7 9" id="KW-0326">Glycosidase</keyword>
<evidence type="ECO:0000256" key="1">
    <source>
        <dbReference type="ARBA" id="ARBA00000822"/>
    </source>
</evidence>